<dbReference type="Proteomes" id="UP000324767">
    <property type="component" value="Unassembled WGS sequence"/>
</dbReference>
<proteinExistence type="predicted"/>
<dbReference type="EMBL" id="VXIT01000001">
    <property type="protein sequence ID" value="KAA6415697.1"/>
    <property type="molecule type" value="Genomic_DNA"/>
</dbReference>
<evidence type="ECO:0000256" key="1">
    <source>
        <dbReference type="SAM" id="MobiDB-lite"/>
    </source>
</evidence>
<dbReference type="AlphaFoldDB" id="A0A5M8Q2U9"/>
<feature type="domain" description="C2H2-type" evidence="2">
    <location>
        <begin position="239"/>
        <end position="260"/>
    </location>
</feature>
<accession>A0A5M8Q2U9</accession>
<evidence type="ECO:0000313" key="3">
    <source>
        <dbReference type="EMBL" id="KAA6415697.1"/>
    </source>
</evidence>
<sequence>MAMKGRLQNTPTSSPLAESNTASGLIQLEAALRHLLSVVKSWTGIGEVVLKAIKAVIVDSIRNGHVANYAALSAFAANEDFAKRLPVDLPEANQLQQHFLEAWTIWEPSYALQERYHILERFLGLRGSTRIVPDVTQPRAYSDMLEADANGAHQEDTELTNHGPYSTPLQAAGVDSPGSSEAVMSVSESQSPGMVHIPSSLEQLYPSASPTEPASTTPTSTSDTLKSPASDSVNQKTYCQVCNHDFKKISNYHKHRDSIHKKVKFPCRQPPCSKSYSRKTIRDQHEAAKHGQAGRF</sequence>
<feature type="compositionally biased region" description="Low complexity" evidence="1">
    <location>
        <begin position="206"/>
        <end position="228"/>
    </location>
</feature>
<feature type="region of interest" description="Disordered" evidence="1">
    <location>
        <begin position="155"/>
        <end position="233"/>
    </location>
</feature>
<name>A0A5M8Q2U9_9LECA</name>
<comment type="caution">
    <text evidence="3">The sequence shown here is derived from an EMBL/GenBank/DDBJ whole genome shotgun (WGS) entry which is preliminary data.</text>
</comment>
<feature type="compositionally biased region" description="Basic and acidic residues" evidence="1">
    <location>
        <begin position="280"/>
        <end position="289"/>
    </location>
</feature>
<organism evidence="3 4">
    <name type="scientific">Lasallia pustulata</name>
    <dbReference type="NCBI Taxonomy" id="136370"/>
    <lineage>
        <taxon>Eukaryota</taxon>
        <taxon>Fungi</taxon>
        <taxon>Dikarya</taxon>
        <taxon>Ascomycota</taxon>
        <taxon>Pezizomycotina</taxon>
        <taxon>Lecanoromycetes</taxon>
        <taxon>OSLEUM clade</taxon>
        <taxon>Umbilicariomycetidae</taxon>
        <taxon>Umbilicariales</taxon>
        <taxon>Umbilicariaceae</taxon>
        <taxon>Lasallia</taxon>
    </lineage>
</organism>
<reference evidence="3 4" key="1">
    <citation type="submission" date="2019-09" db="EMBL/GenBank/DDBJ databases">
        <title>The hologenome of the rock-dwelling lichen Lasallia pustulata.</title>
        <authorList>
            <person name="Greshake Tzovaras B."/>
            <person name="Segers F."/>
            <person name="Bicker A."/>
            <person name="Dal Grande F."/>
            <person name="Otte J."/>
            <person name="Hankeln T."/>
            <person name="Schmitt I."/>
            <person name="Ebersberger I."/>
        </authorList>
    </citation>
    <scope>NUCLEOTIDE SEQUENCE [LARGE SCALE GENOMIC DNA]</scope>
    <source>
        <strain evidence="3">A1-1</strain>
    </source>
</reference>
<evidence type="ECO:0000313" key="4">
    <source>
        <dbReference type="Proteomes" id="UP000324767"/>
    </source>
</evidence>
<dbReference type="PROSITE" id="PS00028">
    <property type="entry name" value="ZINC_FINGER_C2H2_1"/>
    <property type="match status" value="2"/>
</dbReference>
<gene>
    <name evidence="3" type="ORF">FRX48_00415</name>
</gene>
<evidence type="ECO:0000259" key="2">
    <source>
        <dbReference type="PROSITE" id="PS00028"/>
    </source>
</evidence>
<protein>
    <recommendedName>
        <fullName evidence="2">C2H2-type domain-containing protein</fullName>
    </recommendedName>
</protein>
<dbReference type="Gene3D" id="3.30.160.60">
    <property type="entry name" value="Classic Zinc Finger"/>
    <property type="match status" value="1"/>
</dbReference>
<feature type="region of interest" description="Disordered" evidence="1">
    <location>
        <begin position="270"/>
        <end position="296"/>
    </location>
</feature>
<feature type="domain" description="C2H2-type" evidence="2">
    <location>
        <begin position="267"/>
        <end position="290"/>
    </location>
</feature>
<dbReference type="InterPro" id="IPR013087">
    <property type="entry name" value="Znf_C2H2_type"/>
</dbReference>